<dbReference type="Pfam" id="PF20434">
    <property type="entry name" value="BD-FAE"/>
    <property type="match status" value="1"/>
</dbReference>
<proteinExistence type="predicted"/>
<keyword evidence="1 3" id="KW-0378">Hydrolase</keyword>
<dbReference type="EMBL" id="SRYV01000002">
    <property type="protein sequence ID" value="TGY17260.1"/>
    <property type="molecule type" value="Genomic_DNA"/>
</dbReference>
<dbReference type="AlphaFoldDB" id="A0A4V3REQ0"/>
<gene>
    <name evidence="3" type="ORF">E5351_02035</name>
</gene>
<accession>A0A4V3REQ0</accession>
<dbReference type="Gene3D" id="3.40.50.1820">
    <property type="entry name" value="alpha/beta hydrolase"/>
    <property type="match status" value="1"/>
</dbReference>
<organism evidence="3 4">
    <name type="scientific">Lactobacillus intestinalis</name>
    <dbReference type="NCBI Taxonomy" id="151781"/>
    <lineage>
        <taxon>Bacteria</taxon>
        <taxon>Bacillati</taxon>
        <taxon>Bacillota</taxon>
        <taxon>Bacilli</taxon>
        <taxon>Lactobacillales</taxon>
        <taxon>Lactobacillaceae</taxon>
        <taxon>Lactobacillus</taxon>
    </lineage>
</organism>
<reference evidence="3 4" key="1">
    <citation type="submission" date="2019-04" db="EMBL/GenBank/DDBJ databases">
        <title>Microbes associate with the intestines of laboratory mice.</title>
        <authorList>
            <person name="Navarre W."/>
            <person name="Wong E."/>
            <person name="Huang K."/>
            <person name="Tropini C."/>
            <person name="Ng K."/>
            <person name="Yu B."/>
        </authorList>
    </citation>
    <scope>NUCLEOTIDE SEQUENCE [LARGE SCALE GENOMIC DNA]</scope>
    <source>
        <strain evidence="3 4">NM61_E11</strain>
    </source>
</reference>
<dbReference type="GO" id="GO:0016787">
    <property type="term" value="F:hydrolase activity"/>
    <property type="evidence" value="ECO:0007669"/>
    <property type="project" value="UniProtKB-KW"/>
</dbReference>
<dbReference type="PANTHER" id="PTHR48081">
    <property type="entry name" value="AB HYDROLASE SUPERFAMILY PROTEIN C4A8.06C"/>
    <property type="match status" value="1"/>
</dbReference>
<dbReference type="InterPro" id="IPR050300">
    <property type="entry name" value="GDXG_lipolytic_enzyme"/>
</dbReference>
<protein>
    <submittedName>
        <fullName evidence="3">Alpha/beta hydrolase</fullName>
    </submittedName>
</protein>
<evidence type="ECO:0000313" key="3">
    <source>
        <dbReference type="EMBL" id="TGY17260.1"/>
    </source>
</evidence>
<feature type="domain" description="BD-FAE-like" evidence="2">
    <location>
        <begin position="27"/>
        <end position="139"/>
    </location>
</feature>
<evidence type="ECO:0000313" key="4">
    <source>
        <dbReference type="Proteomes" id="UP000309117"/>
    </source>
</evidence>
<evidence type="ECO:0000256" key="1">
    <source>
        <dbReference type="ARBA" id="ARBA00022801"/>
    </source>
</evidence>
<dbReference type="InterPro" id="IPR049492">
    <property type="entry name" value="BD-FAE-like_dom"/>
</dbReference>
<name>A0A4V3REQ0_9LACO</name>
<dbReference type="Proteomes" id="UP000309117">
    <property type="component" value="Unassembled WGS sequence"/>
</dbReference>
<evidence type="ECO:0000259" key="2">
    <source>
        <dbReference type="Pfam" id="PF20434"/>
    </source>
</evidence>
<dbReference type="InterPro" id="IPR029058">
    <property type="entry name" value="AB_hydrolase_fold"/>
</dbReference>
<sequence>MKVENLTLTNFNNRKFNIHTYTLENNPNLAEKKRPLMIVIPGGSFDHLSQREGEPVALSYNAYGFNSVIMDYNLIQEGPIYPDAALDVLTTVKYYRDHAQDYNIDPEKIVTIGFSAGGHVAGSANYMANSKEYSEKYGYHSEEVLPNKTILGYPLVNIEHIGFPLPQGAEQYLPNDPKLRDTALGVTRETPATFVFQAWDDPVVLISNSIEYIKSLNDHDVRCEAHIFEKGKHGFSLGRYSTMEEGQSWQDNPHAAKWFNLSIEWLTEELR</sequence>
<dbReference type="PANTHER" id="PTHR48081:SF6">
    <property type="entry name" value="PEPTIDASE S9 PROLYL OLIGOPEPTIDASE CATALYTIC DOMAIN-CONTAINING PROTEIN"/>
    <property type="match status" value="1"/>
</dbReference>
<dbReference type="SUPFAM" id="SSF53474">
    <property type="entry name" value="alpha/beta-Hydrolases"/>
    <property type="match status" value="1"/>
</dbReference>
<dbReference type="RefSeq" id="WP_004039639.1">
    <property type="nucleotide sequence ID" value="NZ_AQFR02000003.1"/>
</dbReference>
<comment type="caution">
    <text evidence="3">The sequence shown here is derived from an EMBL/GenBank/DDBJ whole genome shotgun (WGS) entry which is preliminary data.</text>
</comment>